<evidence type="ECO:0008006" key="9">
    <source>
        <dbReference type="Google" id="ProtNLM"/>
    </source>
</evidence>
<comment type="subcellular location">
    <subcellularLocation>
        <location evidence="1">Membrane</location>
        <topology evidence="1">Multi-pass membrane protein</topology>
    </subcellularLocation>
</comment>
<feature type="region of interest" description="Disordered" evidence="5">
    <location>
        <begin position="415"/>
        <end position="441"/>
    </location>
</feature>
<dbReference type="Proteomes" id="UP001053296">
    <property type="component" value="Chromosome"/>
</dbReference>
<evidence type="ECO:0000313" key="8">
    <source>
        <dbReference type="Proteomes" id="UP001053296"/>
    </source>
</evidence>
<accession>A0ABN6EWU1</accession>
<proteinExistence type="predicted"/>
<feature type="transmembrane region" description="Helical" evidence="6">
    <location>
        <begin position="45"/>
        <end position="67"/>
    </location>
</feature>
<evidence type="ECO:0000256" key="6">
    <source>
        <dbReference type="SAM" id="Phobius"/>
    </source>
</evidence>
<keyword evidence="3 6" id="KW-1133">Transmembrane helix</keyword>
<dbReference type="EMBL" id="AP024485">
    <property type="protein sequence ID" value="BCS89529.1"/>
    <property type="molecule type" value="Genomic_DNA"/>
</dbReference>
<dbReference type="Pfam" id="PF05128">
    <property type="entry name" value="DUF697"/>
    <property type="match status" value="1"/>
</dbReference>
<feature type="compositionally biased region" description="Basic and acidic residues" evidence="5">
    <location>
        <begin position="416"/>
        <end position="441"/>
    </location>
</feature>
<name>A0ABN6EWU1_9BACT</name>
<keyword evidence="4 6" id="KW-0472">Membrane</keyword>
<feature type="transmembrane region" description="Helical" evidence="6">
    <location>
        <begin position="7"/>
        <end position="25"/>
    </location>
</feature>
<dbReference type="Gene3D" id="1.20.120.20">
    <property type="entry name" value="Apolipoprotein"/>
    <property type="match status" value="1"/>
</dbReference>
<evidence type="ECO:0000256" key="3">
    <source>
        <dbReference type="ARBA" id="ARBA00022989"/>
    </source>
</evidence>
<evidence type="ECO:0000256" key="1">
    <source>
        <dbReference type="ARBA" id="ARBA00004141"/>
    </source>
</evidence>
<protein>
    <recommendedName>
        <fullName evidence="9">DUF697 domain-containing protein</fullName>
    </recommendedName>
</protein>
<gene>
    <name evidence="7" type="ORF">PSDVSF_27710</name>
</gene>
<evidence type="ECO:0000313" key="7">
    <source>
        <dbReference type="EMBL" id="BCS89529.1"/>
    </source>
</evidence>
<keyword evidence="8" id="KW-1185">Reference proteome</keyword>
<dbReference type="RefSeq" id="WP_229591499.1">
    <property type="nucleotide sequence ID" value="NZ_AP024485.1"/>
</dbReference>
<sequence length="441" mass="47554">MSRAMKNFLTIAGVVIIGAFLAFLYDCVVGLSDFAGRIHPELPSFVFWILFTLVFGTLGWLVAVALVRPRPIMVHADPTEEELRQFRSQLMKRLSRNRILKDNGVVVNDETGMEVGLNVLRSRADEEIRTTAKRVFVGTAISQNGRLDALVVLFLIARLVWRISKLYNQRPHSRELINLYANIAITAFLAGSIDEFGIEEYVHELMGPLVATSAIGAMPGAEAVAGTVTASILSGSTNSLLATRCGIVARNYMSLELDTRGRMRRSATLEAAKMFVSVSGESITRVTKLLLKGSSGAVKNGAKKAAKSMGKTFTGAAGNVGTGARTVGRGVKDSAKSMGREVKDSAKAMGREVRYSARTVVDGVDKVVDKTADGIKRSARKVEETVKEVSREISPAVGKAEAAVARAGGFFSKAGKSVEKRVRKTRDAVLRKKKGSDGKEG</sequence>
<dbReference type="InterPro" id="IPR021147">
    <property type="entry name" value="DUF697"/>
</dbReference>
<evidence type="ECO:0000256" key="4">
    <source>
        <dbReference type="ARBA" id="ARBA00023136"/>
    </source>
</evidence>
<evidence type="ECO:0000256" key="2">
    <source>
        <dbReference type="ARBA" id="ARBA00022692"/>
    </source>
</evidence>
<reference evidence="7" key="1">
    <citation type="journal article" date="2022" name="Arch. Microbiol.">
        <title>Pseudodesulfovibrio sediminis sp. nov., a mesophilic and neutrophilic sulfate-reducing bacterium isolated from sediment of a brackish lake.</title>
        <authorList>
            <person name="Takahashi A."/>
            <person name="Kojima H."/>
            <person name="Watanabe M."/>
            <person name="Fukui M."/>
        </authorList>
    </citation>
    <scope>NUCLEOTIDE SEQUENCE</scope>
    <source>
        <strain evidence="7">SF6</strain>
    </source>
</reference>
<evidence type="ECO:0000256" key="5">
    <source>
        <dbReference type="SAM" id="MobiDB-lite"/>
    </source>
</evidence>
<keyword evidence="2 6" id="KW-0812">Transmembrane</keyword>
<organism evidence="7 8">
    <name type="scientific">Pseudodesulfovibrio sediminis</name>
    <dbReference type="NCBI Taxonomy" id="2810563"/>
    <lineage>
        <taxon>Bacteria</taxon>
        <taxon>Pseudomonadati</taxon>
        <taxon>Thermodesulfobacteriota</taxon>
        <taxon>Desulfovibrionia</taxon>
        <taxon>Desulfovibrionales</taxon>
        <taxon>Desulfovibrionaceae</taxon>
    </lineage>
</organism>